<sequence length="62" mass="6801">MKLWTGLTIAIEPWLTATTDRLMFDDDGWTLRSADGSRPTHSEHTVAITEDGPRCSPAGRAS</sequence>
<organism evidence="2 3">
    <name type="scientific">Lentzea atacamensis</name>
    <dbReference type="NCBI Taxonomy" id="531938"/>
    <lineage>
        <taxon>Bacteria</taxon>
        <taxon>Bacillati</taxon>
        <taxon>Actinomycetota</taxon>
        <taxon>Actinomycetes</taxon>
        <taxon>Pseudonocardiales</taxon>
        <taxon>Pseudonocardiaceae</taxon>
        <taxon>Lentzea</taxon>
    </lineage>
</organism>
<dbReference type="Proteomes" id="UP000248714">
    <property type="component" value="Unassembled WGS sequence"/>
</dbReference>
<evidence type="ECO:0000313" key="3">
    <source>
        <dbReference type="Proteomes" id="UP000248714"/>
    </source>
</evidence>
<accession>A0ABX9EFF4</accession>
<protein>
    <recommendedName>
        <fullName evidence="4">Methionine aminopeptidase</fullName>
    </recommendedName>
</protein>
<evidence type="ECO:0008006" key="4">
    <source>
        <dbReference type="Google" id="ProtNLM"/>
    </source>
</evidence>
<keyword evidence="3" id="KW-1185">Reference proteome</keyword>
<reference evidence="2 3" key="1">
    <citation type="submission" date="2018-06" db="EMBL/GenBank/DDBJ databases">
        <title>Genomic Encyclopedia of Type Strains, Phase IV (KMG-IV): sequencing the most valuable type-strain genomes for metagenomic binning, comparative biology and taxonomic classification.</title>
        <authorList>
            <person name="Goeker M."/>
        </authorList>
    </citation>
    <scope>NUCLEOTIDE SEQUENCE [LARGE SCALE GENOMIC DNA]</scope>
    <source>
        <strain evidence="2 3">DSM 45479</strain>
    </source>
</reference>
<name>A0ABX9EFF4_9PSEU</name>
<dbReference type="Gene3D" id="3.90.230.10">
    <property type="entry name" value="Creatinase/methionine aminopeptidase superfamily"/>
    <property type="match status" value="1"/>
</dbReference>
<gene>
    <name evidence="2" type="ORF">C8D87_10122</name>
</gene>
<dbReference type="InterPro" id="IPR036005">
    <property type="entry name" value="Creatinase/aminopeptidase-like"/>
</dbReference>
<dbReference type="EMBL" id="QLTT01000001">
    <property type="protein sequence ID" value="RAS69723.1"/>
    <property type="molecule type" value="Genomic_DNA"/>
</dbReference>
<dbReference type="SUPFAM" id="SSF55920">
    <property type="entry name" value="Creatinase/aminopeptidase"/>
    <property type="match status" value="1"/>
</dbReference>
<evidence type="ECO:0000256" key="1">
    <source>
        <dbReference type="SAM" id="MobiDB-lite"/>
    </source>
</evidence>
<evidence type="ECO:0000313" key="2">
    <source>
        <dbReference type="EMBL" id="RAS69723.1"/>
    </source>
</evidence>
<proteinExistence type="predicted"/>
<dbReference type="RefSeq" id="WP_411711321.1">
    <property type="nucleotide sequence ID" value="NZ_QLTT01000001.1"/>
</dbReference>
<comment type="caution">
    <text evidence="2">The sequence shown here is derived from an EMBL/GenBank/DDBJ whole genome shotgun (WGS) entry which is preliminary data.</text>
</comment>
<feature type="region of interest" description="Disordered" evidence="1">
    <location>
        <begin position="34"/>
        <end position="62"/>
    </location>
</feature>